<proteinExistence type="predicted"/>
<gene>
    <name evidence="2" type="ORF">QL104_18420</name>
</gene>
<feature type="domain" description="N-acetyltransferase ESCO zinc-finger" evidence="1">
    <location>
        <begin position="8"/>
        <end position="33"/>
    </location>
</feature>
<accession>A0ABY9NAE9</accession>
<dbReference type="Proteomes" id="UP001237292">
    <property type="component" value="Chromosome"/>
</dbReference>
<reference evidence="2 3" key="1">
    <citation type="journal article" date="2023" name="Access Microbiol">
        <title>The genome of a steinernematid-associated Pseudomonas piscis bacterium encodes the biosynthesis of insect toxins.</title>
        <authorList>
            <person name="Awori R.M."/>
            <person name="Hendre P."/>
            <person name="Amugune N.O."/>
        </authorList>
    </citation>
    <scope>NUCLEOTIDE SEQUENCE [LARGE SCALE GENOMIC DNA]</scope>
    <source>
        <strain evidence="2 3">75</strain>
    </source>
</reference>
<dbReference type="RefSeq" id="WP_282877774.1">
    <property type="nucleotide sequence ID" value="NZ_CP133164.1"/>
</dbReference>
<dbReference type="Pfam" id="PF13878">
    <property type="entry name" value="zf-C2H2_3"/>
    <property type="match status" value="1"/>
</dbReference>
<dbReference type="InterPro" id="IPR028005">
    <property type="entry name" value="AcTrfase_ESCO_Znf_dom"/>
</dbReference>
<sequence length="135" mass="15216">MQINENGECRVCGLMYDPSDEGDIKTHKTIHKKLASGVQPRKVREFSKAFGWAVACNDGGLDRLKSDYINSDPEVGKLAIAFSWWSRALDYGVPVKDFDSYMDAHLKFIDVLASKNGDEERSARLGIKKWERFAG</sequence>
<protein>
    <recommendedName>
        <fullName evidence="1">N-acetyltransferase ESCO zinc-finger domain-containing protein</fullName>
    </recommendedName>
</protein>
<organism evidence="2 3">
    <name type="scientific">Pseudomonas piscis</name>
    <dbReference type="NCBI Taxonomy" id="2614538"/>
    <lineage>
        <taxon>Bacteria</taxon>
        <taxon>Pseudomonadati</taxon>
        <taxon>Pseudomonadota</taxon>
        <taxon>Gammaproteobacteria</taxon>
        <taxon>Pseudomonadales</taxon>
        <taxon>Pseudomonadaceae</taxon>
        <taxon>Pseudomonas</taxon>
    </lineage>
</organism>
<name>A0ABY9NAE9_9PSED</name>
<evidence type="ECO:0000259" key="1">
    <source>
        <dbReference type="Pfam" id="PF13878"/>
    </source>
</evidence>
<dbReference type="EMBL" id="CP133164">
    <property type="protein sequence ID" value="WMN15340.1"/>
    <property type="molecule type" value="Genomic_DNA"/>
</dbReference>
<evidence type="ECO:0000313" key="3">
    <source>
        <dbReference type="Proteomes" id="UP001237292"/>
    </source>
</evidence>
<keyword evidence="3" id="KW-1185">Reference proteome</keyword>
<evidence type="ECO:0000313" key="2">
    <source>
        <dbReference type="EMBL" id="WMN15340.1"/>
    </source>
</evidence>